<keyword evidence="2" id="KW-0614">Plasmid</keyword>
<dbReference type="Proteomes" id="UP000237655">
    <property type="component" value="Plasmid p1"/>
</dbReference>
<dbReference type="EMBL" id="CP043619">
    <property type="protein sequence ID" value="QEP30423.1"/>
    <property type="molecule type" value="Genomic_DNA"/>
</dbReference>
<evidence type="ECO:0000313" key="3">
    <source>
        <dbReference type="Proteomes" id="UP000237655"/>
    </source>
</evidence>
<sequence length="275" mass="29986">MRAILTGTLLVTALAVAGEAEGRLFCNGEEIAGWHFYCDPEPEAEPEPAPAPLPEPQEPVAEDAPELPEEPSATERIEAFRKRADELKNRAILDPTPENLQAYMQVNAEMAAMAGRFAAVWQRVLFRSPDLDANVKRPLTQMGTTIYQDQRNTAEKAALRRAASEAGFLFVYDDPVTCRLCLAQAEILTVMQREYGIEVLAVSTDGSAIDGFPGAVANDGQLERLGIADMPRPLIAIVETGTGEVHLIGGGLLTEDQILNRVYVVREVPLGARFE</sequence>
<dbReference type="InterPro" id="IPR039555">
    <property type="entry name" value="TraF/TrbB"/>
</dbReference>
<feature type="compositionally biased region" description="Acidic residues" evidence="1">
    <location>
        <begin position="60"/>
        <end position="69"/>
    </location>
</feature>
<feature type="compositionally biased region" description="Pro residues" evidence="1">
    <location>
        <begin position="47"/>
        <end position="57"/>
    </location>
</feature>
<reference evidence="2 3" key="1">
    <citation type="submission" date="2019-09" db="EMBL/GenBank/DDBJ databases">
        <title>Novel bacterium SH-1.</title>
        <authorList>
            <person name="Kim Y.-S."/>
            <person name="Kim K.-H."/>
        </authorList>
    </citation>
    <scope>NUCLEOTIDE SEQUENCE [LARGE SCALE GENOMIC DNA]</scope>
    <source>
        <strain evidence="2 3">SH-1</strain>
        <plasmid evidence="2 3">p1</plasmid>
    </source>
</reference>
<evidence type="ECO:0000313" key="2">
    <source>
        <dbReference type="EMBL" id="QEP30423.1"/>
    </source>
</evidence>
<dbReference type="Pfam" id="PF13728">
    <property type="entry name" value="TraF"/>
    <property type="match status" value="1"/>
</dbReference>
<protein>
    <submittedName>
        <fullName evidence="2">Conjugal transfer protein TraF</fullName>
    </submittedName>
</protein>
<proteinExistence type="predicted"/>
<geneLocation type="plasmid" evidence="2 3">
    <name>p1</name>
</geneLocation>
<evidence type="ECO:0000256" key="1">
    <source>
        <dbReference type="SAM" id="MobiDB-lite"/>
    </source>
</evidence>
<name>A0A5C2H6W2_9RHOB</name>
<dbReference type="KEGG" id="thas:C6Y53_19595"/>
<keyword evidence="3" id="KW-1185">Reference proteome</keyword>
<feature type="region of interest" description="Disordered" evidence="1">
    <location>
        <begin position="39"/>
        <end position="73"/>
    </location>
</feature>
<organism evidence="2 3">
    <name type="scientific">Pukyongiella litopenaei</name>
    <dbReference type="NCBI Taxonomy" id="2605946"/>
    <lineage>
        <taxon>Bacteria</taxon>
        <taxon>Pseudomonadati</taxon>
        <taxon>Pseudomonadota</taxon>
        <taxon>Alphaproteobacteria</taxon>
        <taxon>Rhodobacterales</taxon>
        <taxon>Paracoccaceae</taxon>
        <taxon>Pukyongiella</taxon>
    </lineage>
</organism>
<accession>A0A5C2H6W2</accession>
<dbReference type="AlphaFoldDB" id="A0A5C2H6W2"/>
<gene>
    <name evidence="2" type="ORF">C6Y53_19595</name>
</gene>